<feature type="compositionally biased region" description="Polar residues" evidence="1">
    <location>
        <begin position="86"/>
        <end position="101"/>
    </location>
</feature>
<dbReference type="AlphaFoldDB" id="A0A699ZNK1"/>
<evidence type="ECO:0000313" key="2">
    <source>
        <dbReference type="EMBL" id="GFH24397.1"/>
    </source>
</evidence>
<dbReference type="Proteomes" id="UP000485058">
    <property type="component" value="Unassembled WGS sequence"/>
</dbReference>
<sequence length="110" mass="11470">AFLLYEEQVAEQRARTTALQSIFSTLSAAYVFSSDNREALVQPQSGVARANRDPTKVQGLLQRALRVAATAKQQLAAAGRTHAPASASQPSGNTVPGSSSAAAPATLFVE</sequence>
<gene>
    <name evidence="2" type="ORF">HaLaN_22186</name>
</gene>
<feature type="non-terminal residue" evidence="2">
    <location>
        <position position="1"/>
    </location>
</feature>
<reference evidence="2 3" key="1">
    <citation type="submission" date="2020-02" db="EMBL/GenBank/DDBJ databases">
        <title>Draft genome sequence of Haematococcus lacustris strain NIES-144.</title>
        <authorList>
            <person name="Morimoto D."/>
            <person name="Nakagawa S."/>
            <person name="Yoshida T."/>
            <person name="Sawayama S."/>
        </authorList>
    </citation>
    <scope>NUCLEOTIDE SEQUENCE [LARGE SCALE GENOMIC DNA]</scope>
    <source>
        <strain evidence="2 3">NIES-144</strain>
    </source>
</reference>
<comment type="caution">
    <text evidence="2">The sequence shown here is derived from an EMBL/GenBank/DDBJ whole genome shotgun (WGS) entry which is preliminary data.</text>
</comment>
<feature type="region of interest" description="Disordered" evidence="1">
    <location>
        <begin position="73"/>
        <end position="110"/>
    </location>
</feature>
<protein>
    <submittedName>
        <fullName evidence="2">Vacuolar protein sorting-associated protein 35</fullName>
    </submittedName>
</protein>
<dbReference type="Gene3D" id="1.25.40.660">
    <property type="entry name" value="Vacuolar protein sorting-associated protein 35, helical subcomplex Vps35-C"/>
    <property type="match status" value="1"/>
</dbReference>
<keyword evidence="3" id="KW-1185">Reference proteome</keyword>
<evidence type="ECO:0000256" key="1">
    <source>
        <dbReference type="SAM" id="MobiDB-lite"/>
    </source>
</evidence>
<dbReference type="EMBL" id="BLLF01002526">
    <property type="protein sequence ID" value="GFH24397.1"/>
    <property type="molecule type" value="Genomic_DNA"/>
</dbReference>
<name>A0A699ZNK1_HAELA</name>
<organism evidence="2 3">
    <name type="scientific">Haematococcus lacustris</name>
    <name type="common">Green alga</name>
    <name type="synonym">Haematococcus pluvialis</name>
    <dbReference type="NCBI Taxonomy" id="44745"/>
    <lineage>
        <taxon>Eukaryota</taxon>
        <taxon>Viridiplantae</taxon>
        <taxon>Chlorophyta</taxon>
        <taxon>core chlorophytes</taxon>
        <taxon>Chlorophyceae</taxon>
        <taxon>CS clade</taxon>
        <taxon>Chlamydomonadales</taxon>
        <taxon>Haematococcaceae</taxon>
        <taxon>Haematococcus</taxon>
    </lineage>
</organism>
<proteinExistence type="predicted"/>
<accession>A0A699ZNK1</accession>
<feature type="non-terminal residue" evidence="2">
    <location>
        <position position="110"/>
    </location>
</feature>
<evidence type="ECO:0000313" key="3">
    <source>
        <dbReference type="Proteomes" id="UP000485058"/>
    </source>
</evidence>
<dbReference type="InterPro" id="IPR042491">
    <property type="entry name" value="Vps35_C"/>
</dbReference>